<comment type="caution">
    <text evidence="4">The sequence shown here is derived from an EMBL/GenBank/DDBJ whole genome shotgun (WGS) entry which is preliminary data.</text>
</comment>
<feature type="repeat" description="ANK" evidence="3">
    <location>
        <begin position="213"/>
        <end position="245"/>
    </location>
</feature>
<evidence type="ECO:0000256" key="2">
    <source>
        <dbReference type="ARBA" id="ARBA00023043"/>
    </source>
</evidence>
<protein>
    <submittedName>
        <fullName evidence="4">Uncharacterized protein</fullName>
    </submittedName>
</protein>
<dbReference type="PROSITE" id="PS50297">
    <property type="entry name" value="ANK_REP_REGION"/>
    <property type="match status" value="5"/>
</dbReference>
<feature type="repeat" description="ANK" evidence="3">
    <location>
        <begin position="72"/>
        <end position="106"/>
    </location>
</feature>
<feature type="repeat" description="ANK" evidence="3">
    <location>
        <begin position="280"/>
        <end position="312"/>
    </location>
</feature>
<dbReference type="Pfam" id="PF00023">
    <property type="entry name" value="Ank"/>
    <property type="match status" value="1"/>
</dbReference>
<keyword evidence="5" id="KW-1185">Reference proteome</keyword>
<accession>A0AA36HVD4</accession>
<keyword evidence="1" id="KW-0677">Repeat</keyword>
<dbReference type="EMBL" id="CAUJNA010000315">
    <property type="protein sequence ID" value="CAJ1375337.1"/>
    <property type="molecule type" value="Genomic_DNA"/>
</dbReference>
<feature type="repeat" description="ANK" evidence="3">
    <location>
        <begin position="142"/>
        <end position="174"/>
    </location>
</feature>
<gene>
    <name evidence="4" type="ORF">EVOR1521_LOCUS4634</name>
</gene>
<dbReference type="InterPro" id="IPR036770">
    <property type="entry name" value="Ankyrin_rpt-contain_sf"/>
</dbReference>
<reference evidence="4" key="1">
    <citation type="submission" date="2023-08" db="EMBL/GenBank/DDBJ databases">
        <authorList>
            <person name="Chen Y."/>
            <person name="Shah S."/>
            <person name="Dougan E. K."/>
            <person name="Thang M."/>
            <person name="Chan C."/>
        </authorList>
    </citation>
    <scope>NUCLEOTIDE SEQUENCE</scope>
</reference>
<dbReference type="AlphaFoldDB" id="A0AA36HVD4"/>
<dbReference type="PANTHER" id="PTHR24171">
    <property type="entry name" value="ANKYRIN REPEAT DOMAIN-CONTAINING PROTEIN 39-RELATED"/>
    <property type="match status" value="1"/>
</dbReference>
<keyword evidence="2 3" id="KW-0040">ANK repeat</keyword>
<evidence type="ECO:0000256" key="3">
    <source>
        <dbReference type="PROSITE-ProRule" id="PRU00023"/>
    </source>
</evidence>
<dbReference type="SMART" id="SM00248">
    <property type="entry name" value="ANK"/>
    <property type="match status" value="6"/>
</dbReference>
<proteinExistence type="predicted"/>
<dbReference type="Gene3D" id="1.25.40.20">
    <property type="entry name" value="Ankyrin repeat-containing domain"/>
    <property type="match status" value="3"/>
</dbReference>
<sequence>MEPSPPPPPPAPSPEEVCLEQGFVPVPVAPPPPRPPSASRLVLIPLCRKGDRAGIENAIVNGGASVEEVDIEGNTPLHVAVEAPRNEIATVSCLLEHMANPNSVNYIGAAPLHYVCLRKNNWRGIANLLLENGANIDCQTLAGKSALHFAAENQLPELVEVLCLFGADPNLMDVQANAAVHLALAKVGRDTVKRQILEHLMAASAHLEAPNLRGFAPMHLACSTGSIRCVQLLMEAGMELCVATSRGETGLHLACASGQGEVAQLFIQAAPQILDMQDADGNTPLHAAALEGHLECALILLRNGAEVDVKNNQSLTAYEVSRSKGHDLASTHNPELMQVLKEAQKERGCRQS</sequence>
<organism evidence="4 5">
    <name type="scientific">Effrenium voratum</name>
    <dbReference type="NCBI Taxonomy" id="2562239"/>
    <lineage>
        <taxon>Eukaryota</taxon>
        <taxon>Sar</taxon>
        <taxon>Alveolata</taxon>
        <taxon>Dinophyceae</taxon>
        <taxon>Suessiales</taxon>
        <taxon>Symbiodiniaceae</taxon>
        <taxon>Effrenium</taxon>
    </lineage>
</organism>
<dbReference type="SUPFAM" id="SSF48403">
    <property type="entry name" value="Ankyrin repeat"/>
    <property type="match status" value="1"/>
</dbReference>
<dbReference type="InterPro" id="IPR002110">
    <property type="entry name" value="Ankyrin_rpt"/>
</dbReference>
<feature type="repeat" description="ANK" evidence="3">
    <location>
        <begin position="107"/>
        <end position="141"/>
    </location>
</feature>
<dbReference type="Pfam" id="PF12796">
    <property type="entry name" value="Ank_2"/>
    <property type="match status" value="2"/>
</dbReference>
<evidence type="ECO:0000313" key="5">
    <source>
        <dbReference type="Proteomes" id="UP001178507"/>
    </source>
</evidence>
<name>A0AA36HVD4_9DINO</name>
<dbReference type="PRINTS" id="PR01415">
    <property type="entry name" value="ANKYRIN"/>
</dbReference>
<dbReference type="PROSITE" id="PS50088">
    <property type="entry name" value="ANK_REPEAT"/>
    <property type="match status" value="5"/>
</dbReference>
<dbReference type="Proteomes" id="UP001178507">
    <property type="component" value="Unassembled WGS sequence"/>
</dbReference>
<evidence type="ECO:0000313" key="4">
    <source>
        <dbReference type="EMBL" id="CAJ1375337.1"/>
    </source>
</evidence>
<evidence type="ECO:0000256" key="1">
    <source>
        <dbReference type="ARBA" id="ARBA00022737"/>
    </source>
</evidence>